<gene>
    <name evidence="1" type="ORF">Pla108_20230</name>
</gene>
<sequence length="108" mass="11189">MCLFLVFMVSTLVLNVVQTETLQLAATRNSIEYEQALYLANAGVHHACSQLAADATWRGVVTDGVLPPSSPAAGYSTSAADDALGNVVVTSTGFAGNGKRTVSATIEL</sequence>
<evidence type="ECO:0008006" key="3">
    <source>
        <dbReference type="Google" id="ProtNLM"/>
    </source>
</evidence>
<proteinExistence type="predicted"/>
<dbReference type="Proteomes" id="UP000317421">
    <property type="component" value="Unassembled WGS sequence"/>
</dbReference>
<evidence type="ECO:0000313" key="1">
    <source>
        <dbReference type="EMBL" id="TWT97869.1"/>
    </source>
</evidence>
<accession>A0A5C6AE36</accession>
<organism evidence="1 2">
    <name type="scientific">Botrimarina colliarenosi</name>
    <dbReference type="NCBI Taxonomy" id="2528001"/>
    <lineage>
        <taxon>Bacteria</taxon>
        <taxon>Pseudomonadati</taxon>
        <taxon>Planctomycetota</taxon>
        <taxon>Planctomycetia</taxon>
        <taxon>Pirellulales</taxon>
        <taxon>Lacipirellulaceae</taxon>
        <taxon>Botrimarina</taxon>
    </lineage>
</organism>
<reference evidence="1 2" key="1">
    <citation type="submission" date="2019-02" db="EMBL/GenBank/DDBJ databases">
        <title>Deep-cultivation of Planctomycetes and their phenomic and genomic characterization uncovers novel biology.</title>
        <authorList>
            <person name="Wiegand S."/>
            <person name="Jogler M."/>
            <person name="Boedeker C."/>
            <person name="Pinto D."/>
            <person name="Vollmers J."/>
            <person name="Rivas-Marin E."/>
            <person name="Kohn T."/>
            <person name="Peeters S.H."/>
            <person name="Heuer A."/>
            <person name="Rast P."/>
            <person name="Oberbeckmann S."/>
            <person name="Bunk B."/>
            <person name="Jeske O."/>
            <person name="Meyerdierks A."/>
            <person name="Storesund J.E."/>
            <person name="Kallscheuer N."/>
            <person name="Luecker S."/>
            <person name="Lage O.M."/>
            <person name="Pohl T."/>
            <person name="Merkel B.J."/>
            <person name="Hornburger P."/>
            <person name="Mueller R.-W."/>
            <person name="Bruemmer F."/>
            <person name="Labrenz M."/>
            <person name="Spormann A.M."/>
            <person name="Op Den Camp H."/>
            <person name="Overmann J."/>
            <person name="Amann R."/>
            <person name="Jetten M.S.M."/>
            <person name="Mascher T."/>
            <person name="Medema M.H."/>
            <person name="Devos D.P."/>
            <person name="Kaster A.-K."/>
            <person name="Ovreas L."/>
            <person name="Rohde M."/>
            <person name="Galperin M.Y."/>
            <person name="Jogler C."/>
        </authorList>
    </citation>
    <scope>NUCLEOTIDE SEQUENCE [LARGE SCALE GENOMIC DNA]</scope>
    <source>
        <strain evidence="1 2">Pla108</strain>
    </source>
</reference>
<name>A0A5C6AE36_9BACT</name>
<dbReference type="EMBL" id="SJPR01000002">
    <property type="protein sequence ID" value="TWT97869.1"/>
    <property type="molecule type" value="Genomic_DNA"/>
</dbReference>
<keyword evidence="2" id="KW-1185">Reference proteome</keyword>
<evidence type="ECO:0000313" key="2">
    <source>
        <dbReference type="Proteomes" id="UP000317421"/>
    </source>
</evidence>
<protein>
    <recommendedName>
        <fullName evidence="3">Type 4 fimbrial biogenesis protein PilX N-terminal domain-containing protein</fullName>
    </recommendedName>
</protein>
<dbReference type="AlphaFoldDB" id="A0A5C6AE36"/>
<comment type="caution">
    <text evidence="1">The sequence shown here is derived from an EMBL/GenBank/DDBJ whole genome shotgun (WGS) entry which is preliminary data.</text>
</comment>